<gene>
    <name evidence="1" type="ORF">RPERSI_LOCUS32464</name>
</gene>
<sequence length="136" mass="15500">NAIIQETNMGSSFEVSEREFLQDGDDLDELANILSTPNLQAVSPILSRSIKIKNTLKNKLKTFYNKFKKKITQVNETQSTKSNAKELLQYDISPSDKYSDPEEEINELIFEISGQLSIARNIRQEMNPSQTSKNNQ</sequence>
<reference evidence="1" key="1">
    <citation type="submission" date="2021-06" db="EMBL/GenBank/DDBJ databases">
        <authorList>
            <person name="Kallberg Y."/>
            <person name="Tangrot J."/>
            <person name="Rosling A."/>
        </authorList>
    </citation>
    <scope>NUCLEOTIDE SEQUENCE</scope>
    <source>
        <strain evidence="1">MA461A</strain>
    </source>
</reference>
<evidence type="ECO:0000313" key="1">
    <source>
        <dbReference type="EMBL" id="CAG8842756.1"/>
    </source>
</evidence>
<feature type="non-terminal residue" evidence="1">
    <location>
        <position position="136"/>
    </location>
</feature>
<proteinExistence type="predicted"/>
<organism evidence="1 2">
    <name type="scientific">Racocetra persica</name>
    <dbReference type="NCBI Taxonomy" id="160502"/>
    <lineage>
        <taxon>Eukaryota</taxon>
        <taxon>Fungi</taxon>
        <taxon>Fungi incertae sedis</taxon>
        <taxon>Mucoromycota</taxon>
        <taxon>Glomeromycotina</taxon>
        <taxon>Glomeromycetes</taxon>
        <taxon>Diversisporales</taxon>
        <taxon>Gigasporaceae</taxon>
        <taxon>Racocetra</taxon>
    </lineage>
</organism>
<accession>A0ACA9SMX8</accession>
<comment type="caution">
    <text evidence="1">The sequence shown here is derived from an EMBL/GenBank/DDBJ whole genome shotgun (WGS) entry which is preliminary data.</text>
</comment>
<protein>
    <submittedName>
        <fullName evidence="1">2764_t:CDS:1</fullName>
    </submittedName>
</protein>
<dbReference type="EMBL" id="CAJVQC010135480">
    <property type="protein sequence ID" value="CAG8842756.1"/>
    <property type="molecule type" value="Genomic_DNA"/>
</dbReference>
<dbReference type="Proteomes" id="UP000789920">
    <property type="component" value="Unassembled WGS sequence"/>
</dbReference>
<name>A0ACA9SMX8_9GLOM</name>
<feature type="non-terminal residue" evidence="1">
    <location>
        <position position="1"/>
    </location>
</feature>
<evidence type="ECO:0000313" key="2">
    <source>
        <dbReference type="Proteomes" id="UP000789920"/>
    </source>
</evidence>
<keyword evidence="2" id="KW-1185">Reference proteome</keyword>